<evidence type="ECO:0000256" key="1">
    <source>
        <dbReference type="SAM" id="Phobius"/>
    </source>
</evidence>
<dbReference type="EMBL" id="UIVT01000002">
    <property type="protein sequence ID" value="SVP91739.1"/>
    <property type="molecule type" value="Genomic_DNA"/>
</dbReference>
<accession>A0A3B0MWW0</accession>
<dbReference type="EMBL" id="UIVS01000002">
    <property type="protein sequence ID" value="SVP92000.1"/>
    <property type="molecule type" value="Genomic_DNA"/>
</dbReference>
<dbReference type="VEuPathDB" id="PiroplasmaDB:TA12225"/>
<proteinExistence type="predicted"/>
<feature type="chain" id="PRO_5036335401" evidence="2">
    <location>
        <begin position="22"/>
        <end position="425"/>
    </location>
</feature>
<evidence type="ECO:0000256" key="2">
    <source>
        <dbReference type="SAM" id="SignalP"/>
    </source>
</evidence>
<dbReference type="AlphaFoldDB" id="A0A3B0MWW0"/>
<name>A0A3B0MWW0_THEAN</name>
<reference evidence="4" key="1">
    <citation type="submission" date="2018-07" db="EMBL/GenBank/DDBJ databases">
        <authorList>
            <person name="Quirk P.G."/>
            <person name="Krulwich T.A."/>
        </authorList>
    </citation>
    <scope>NUCLEOTIDE SEQUENCE</scope>
    <source>
        <strain evidence="4">Anand</strain>
    </source>
</reference>
<feature type="signal peptide" evidence="2">
    <location>
        <begin position="1"/>
        <end position="21"/>
    </location>
</feature>
<organism evidence="4">
    <name type="scientific">Theileria annulata</name>
    <dbReference type="NCBI Taxonomy" id="5874"/>
    <lineage>
        <taxon>Eukaryota</taxon>
        <taxon>Sar</taxon>
        <taxon>Alveolata</taxon>
        <taxon>Apicomplexa</taxon>
        <taxon>Aconoidasida</taxon>
        <taxon>Piroplasmida</taxon>
        <taxon>Theileriidae</taxon>
        <taxon>Theileria</taxon>
    </lineage>
</organism>
<feature type="transmembrane region" description="Helical" evidence="1">
    <location>
        <begin position="399"/>
        <end position="418"/>
    </location>
</feature>
<keyword evidence="2" id="KW-0732">Signal</keyword>
<sequence>MIFRFLCHLLIILISVNQLKCFDYSNNESELEESVLNCYLSECRLSAQDSSFLCLRQKLLNDNVEYTGQYRSNLYTTYYLWLISLTNLYPNTVIYNEVPLEADQSHLYKNNYIKEPKFAPLYYKIKFNEFYDHLRKYIHEDVNGKHSPLYVHLNKIFNTPKIVLEAKTSYTSVYDEVFDLKLIGDHSGSVDVYTKSFLLFVDYYLLVRLRRTAYKLKFLNSCPVLYKLRYKNLILDKQKLIKYVNLLKYFNLYNKDMIGLIQPNENEITPFTPLPVDSNGDRMGDLPLFATSVDQSFYKLIEKIVTKLTDVDGKIDQIFEILEKFVEKMYKVSYLRTIYILDSFYILEVTPKSTGVTLYNMFTPKERKLILDYKDSLLVSSHIRKLDFDHSILQIVKKFVITAPIVVLFTVLIFKYIYTFQNKRN</sequence>
<keyword evidence="1" id="KW-0812">Transmembrane</keyword>
<keyword evidence="1" id="KW-1133">Transmembrane helix</keyword>
<evidence type="ECO:0000313" key="3">
    <source>
        <dbReference type="EMBL" id="SVP91739.1"/>
    </source>
</evidence>
<gene>
    <name evidence="3" type="ORF">TAT_000190500</name>
    <name evidence="4" type="ORF">TAV_000190800</name>
</gene>
<keyword evidence="1" id="KW-0472">Membrane</keyword>
<protein>
    <submittedName>
        <fullName evidence="4">Uncharacterized protein</fullName>
    </submittedName>
</protein>
<evidence type="ECO:0000313" key="4">
    <source>
        <dbReference type="EMBL" id="SVP92000.1"/>
    </source>
</evidence>